<reference evidence="2" key="1">
    <citation type="submission" date="2025-08" db="UniProtKB">
        <authorList>
            <consortium name="Ensembl"/>
        </authorList>
    </citation>
    <scope>IDENTIFICATION</scope>
</reference>
<dbReference type="CDD" id="cd22343">
    <property type="entry name" value="PDDEXK_lambda_exonuclease-like"/>
    <property type="match status" value="1"/>
</dbReference>
<dbReference type="GeneTree" id="ENSGT01140000283584"/>
<accession>A0A3Q3AYZ8</accession>
<reference evidence="2" key="2">
    <citation type="submission" date="2025-09" db="UniProtKB">
        <authorList>
            <consortium name="Ensembl"/>
        </authorList>
    </citation>
    <scope>IDENTIFICATION</scope>
</reference>
<dbReference type="Ensembl" id="ENSKMAT00000017033.1">
    <property type="protein sequence ID" value="ENSKMAP00000016799.1"/>
    <property type="gene ID" value="ENSKMAG00000012541.1"/>
</dbReference>
<dbReference type="PANTHER" id="PTHR46609:SF7">
    <property type="match status" value="1"/>
</dbReference>
<evidence type="ECO:0000259" key="1">
    <source>
        <dbReference type="Pfam" id="PF09588"/>
    </source>
</evidence>
<dbReference type="InterPro" id="IPR011335">
    <property type="entry name" value="Restrct_endonuc-II-like"/>
</dbReference>
<dbReference type="AlphaFoldDB" id="A0A3Q3AYZ8"/>
<dbReference type="InterPro" id="IPR019080">
    <property type="entry name" value="YqaJ_viral_recombinase"/>
</dbReference>
<sequence length="307" mass="34231">MTIVSANSSISPPLILLVLDGLSTLELVPSKFGPVPQGSPMSYQSPLEKSCGSIILHHIAPDFPALPLMLHNLPNMCFVLTLGQLMHLQSLQISLQMCYEIESRTREQSRCPAWVQLRQPRLTASHFRDACRGSAKEESAAMALAAWMIRGSKRQTAAIKRGLQMESEVLANDADILKVNVLPVGFIIHPDTPYLGATPDGRVYDPSESPPFGLVEVKSSTKNDVSQVAHLKVYNGHACLRCSYAYFWQVQGQLAITGLEWCDFVTDTLTTITVEQVWRDESFIAQMKSKLDMFYFNTFINVFMSMQ</sequence>
<protein>
    <recommendedName>
        <fullName evidence="1">YqaJ viral recombinase domain-containing protein</fullName>
    </recommendedName>
</protein>
<dbReference type="Gene3D" id="3.90.320.10">
    <property type="match status" value="1"/>
</dbReference>
<dbReference type="PANTHER" id="PTHR46609">
    <property type="entry name" value="EXONUCLEASE, PHAGE-TYPE/RECB, C-TERMINAL DOMAIN-CONTAINING PROTEIN"/>
    <property type="match status" value="1"/>
</dbReference>
<dbReference type="GO" id="GO:0006281">
    <property type="term" value="P:DNA repair"/>
    <property type="evidence" value="ECO:0007669"/>
    <property type="project" value="UniProtKB-ARBA"/>
</dbReference>
<proteinExistence type="predicted"/>
<evidence type="ECO:0000313" key="2">
    <source>
        <dbReference type="Ensembl" id="ENSKMAP00000016799.1"/>
    </source>
</evidence>
<dbReference type="SUPFAM" id="SSF52980">
    <property type="entry name" value="Restriction endonuclease-like"/>
    <property type="match status" value="1"/>
</dbReference>
<dbReference type="InterPro" id="IPR051703">
    <property type="entry name" value="NF-kappa-B_Signaling_Reg"/>
</dbReference>
<name>A0A3Q3AYZ8_KRYMA</name>
<feature type="domain" description="YqaJ viral recombinase" evidence="1">
    <location>
        <begin position="114"/>
        <end position="259"/>
    </location>
</feature>
<dbReference type="OMA" id="SEDRCEV"/>
<dbReference type="Proteomes" id="UP000264800">
    <property type="component" value="Unplaced"/>
</dbReference>
<organism evidence="2 3">
    <name type="scientific">Kryptolebias marmoratus</name>
    <name type="common">Mangrove killifish</name>
    <name type="synonym">Rivulus marmoratus</name>
    <dbReference type="NCBI Taxonomy" id="37003"/>
    <lineage>
        <taxon>Eukaryota</taxon>
        <taxon>Metazoa</taxon>
        <taxon>Chordata</taxon>
        <taxon>Craniata</taxon>
        <taxon>Vertebrata</taxon>
        <taxon>Euteleostomi</taxon>
        <taxon>Actinopterygii</taxon>
        <taxon>Neopterygii</taxon>
        <taxon>Teleostei</taxon>
        <taxon>Neoteleostei</taxon>
        <taxon>Acanthomorphata</taxon>
        <taxon>Ovalentaria</taxon>
        <taxon>Atherinomorphae</taxon>
        <taxon>Cyprinodontiformes</taxon>
        <taxon>Rivulidae</taxon>
        <taxon>Kryptolebias</taxon>
    </lineage>
</organism>
<keyword evidence="3" id="KW-1185">Reference proteome</keyword>
<evidence type="ECO:0000313" key="3">
    <source>
        <dbReference type="Proteomes" id="UP000264800"/>
    </source>
</evidence>
<dbReference type="InterPro" id="IPR011604">
    <property type="entry name" value="PDDEXK-like_dom_sf"/>
</dbReference>
<dbReference type="Pfam" id="PF09588">
    <property type="entry name" value="YqaJ"/>
    <property type="match status" value="1"/>
</dbReference>